<name>A0AAE1U4N5_9EUCA</name>
<organism evidence="2 3">
    <name type="scientific">Petrolisthes manimaculis</name>
    <dbReference type="NCBI Taxonomy" id="1843537"/>
    <lineage>
        <taxon>Eukaryota</taxon>
        <taxon>Metazoa</taxon>
        <taxon>Ecdysozoa</taxon>
        <taxon>Arthropoda</taxon>
        <taxon>Crustacea</taxon>
        <taxon>Multicrustacea</taxon>
        <taxon>Malacostraca</taxon>
        <taxon>Eumalacostraca</taxon>
        <taxon>Eucarida</taxon>
        <taxon>Decapoda</taxon>
        <taxon>Pleocyemata</taxon>
        <taxon>Anomura</taxon>
        <taxon>Galatheoidea</taxon>
        <taxon>Porcellanidae</taxon>
        <taxon>Petrolisthes</taxon>
    </lineage>
</organism>
<comment type="caution">
    <text evidence="2">The sequence shown here is derived from an EMBL/GenBank/DDBJ whole genome shotgun (WGS) entry which is preliminary data.</text>
</comment>
<reference evidence="2" key="1">
    <citation type="submission" date="2023-11" db="EMBL/GenBank/DDBJ databases">
        <title>Genome assemblies of two species of porcelain crab, Petrolisthes cinctipes and Petrolisthes manimaculis (Anomura: Porcellanidae).</title>
        <authorList>
            <person name="Angst P."/>
        </authorList>
    </citation>
    <scope>NUCLEOTIDE SEQUENCE</scope>
    <source>
        <strain evidence="2">PB745_02</strain>
        <tissue evidence="2">Gill</tissue>
    </source>
</reference>
<dbReference type="Proteomes" id="UP001292094">
    <property type="component" value="Unassembled WGS sequence"/>
</dbReference>
<accession>A0AAE1U4N5</accession>
<proteinExistence type="predicted"/>
<evidence type="ECO:0000313" key="2">
    <source>
        <dbReference type="EMBL" id="KAK4309677.1"/>
    </source>
</evidence>
<evidence type="ECO:0000313" key="3">
    <source>
        <dbReference type="Proteomes" id="UP001292094"/>
    </source>
</evidence>
<feature type="region of interest" description="Disordered" evidence="1">
    <location>
        <begin position="1"/>
        <end position="50"/>
    </location>
</feature>
<feature type="compositionally biased region" description="Basic and acidic residues" evidence="1">
    <location>
        <begin position="1"/>
        <end position="12"/>
    </location>
</feature>
<gene>
    <name evidence="2" type="ORF">Pmani_018675</name>
</gene>
<feature type="compositionally biased region" description="Basic and acidic residues" evidence="1">
    <location>
        <begin position="20"/>
        <end position="41"/>
    </location>
</feature>
<dbReference type="EMBL" id="JAWZYT010001726">
    <property type="protein sequence ID" value="KAK4309677.1"/>
    <property type="molecule type" value="Genomic_DNA"/>
</dbReference>
<protein>
    <submittedName>
        <fullName evidence="2">Uncharacterized protein</fullName>
    </submittedName>
</protein>
<keyword evidence="3" id="KW-1185">Reference proteome</keyword>
<sequence length="129" mass="14558">MKHGKIELKRRDEEEEEYKNEERRAGVKAEAGRQAGREGGRKAGRQAGRQVHGSGVEFVLLAGSVSHAPDRLIPLLNFPAPRSGSPNKIRVFASWGRLHMHACWVRVSVIQARFIYCFLSRFSSCQSLR</sequence>
<evidence type="ECO:0000256" key="1">
    <source>
        <dbReference type="SAM" id="MobiDB-lite"/>
    </source>
</evidence>
<dbReference type="AlphaFoldDB" id="A0AAE1U4N5"/>